<dbReference type="FunFam" id="3.30.565.10:FF:000049">
    <property type="entry name" value="Two-component sensor histidine kinase"/>
    <property type="match status" value="1"/>
</dbReference>
<feature type="modified residue" description="4-aspartylphosphate" evidence="6">
    <location>
        <position position="665"/>
    </location>
</feature>
<dbReference type="PROSITE" id="PS50109">
    <property type="entry name" value="HIS_KIN"/>
    <property type="match status" value="1"/>
</dbReference>
<accession>A0A6G7VII3</accession>
<dbReference type="SUPFAM" id="SSF47384">
    <property type="entry name" value="Homodimeric domain of signal transducing histidine kinase"/>
    <property type="match status" value="1"/>
</dbReference>
<dbReference type="SMART" id="SM00448">
    <property type="entry name" value="REC"/>
    <property type="match status" value="1"/>
</dbReference>
<dbReference type="SMART" id="SM00387">
    <property type="entry name" value="HATPase_c"/>
    <property type="match status" value="1"/>
</dbReference>
<evidence type="ECO:0000256" key="3">
    <source>
        <dbReference type="ARBA" id="ARBA00022553"/>
    </source>
</evidence>
<evidence type="ECO:0000313" key="11">
    <source>
        <dbReference type="Proteomes" id="UP000500791"/>
    </source>
</evidence>
<dbReference type="Pfam" id="PF00072">
    <property type="entry name" value="Response_reg"/>
    <property type="match status" value="1"/>
</dbReference>
<keyword evidence="11" id="KW-1185">Reference proteome</keyword>
<dbReference type="Proteomes" id="UP000500791">
    <property type="component" value="Chromosome"/>
</dbReference>
<dbReference type="InterPro" id="IPR036890">
    <property type="entry name" value="HATPase_C_sf"/>
</dbReference>
<dbReference type="InterPro" id="IPR011006">
    <property type="entry name" value="CheY-like_superfamily"/>
</dbReference>
<evidence type="ECO:0000256" key="1">
    <source>
        <dbReference type="ARBA" id="ARBA00000085"/>
    </source>
</evidence>
<keyword evidence="3 6" id="KW-0597">Phosphoprotein</keyword>
<dbReference type="PANTHER" id="PTHR43047:SF9">
    <property type="entry name" value="HISTIDINE KINASE"/>
    <property type="match status" value="1"/>
</dbReference>
<dbReference type="PRINTS" id="PR00344">
    <property type="entry name" value="BCTRLSENSOR"/>
</dbReference>
<evidence type="ECO:0000256" key="2">
    <source>
        <dbReference type="ARBA" id="ARBA00012438"/>
    </source>
</evidence>
<dbReference type="Gene3D" id="1.10.287.130">
    <property type="match status" value="1"/>
</dbReference>
<dbReference type="RefSeq" id="WP_166188199.1">
    <property type="nucleotide sequence ID" value="NZ_CP049811.1"/>
</dbReference>
<dbReference type="GO" id="GO:0000155">
    <property type="term" value="F:phosphorelay sensor kinase activity"/>
    <property type="evidence" value="ECO:0007669"/>
    <property type="project" value="InterPro"/>
</dbReference>
<evidence type="ECO:0000259" key="9">
    <source>
        <dbReference type="PROSITE" id="PS50110"/>
    </source>
</evidence>
<dbReference type="InterPro" id="IPR003661">
    <property type="entry name" value="HisK_dim/P_dom"/>
</dbReference>
<comment type="catalytic activity">
    <reaction evidence="1">
        <text>ATP + protein L-histidine = ADP + protein N-phospho-L-histidine.</text>
        <dbReference type="EC" id="2.7.13.3"/>
    </reaction>
</comment>
<keyword evidence="5" id="KW-0418">Kinase</keyword>
<dbReference type="SUPFAM" id="SSF52172">
    <property type="entry name" value="CheY-like"/>
    <property type="match status" value="1"/>
</dbReference>
<name>A0A6G7VII3_9RHOB</name>
<dbReference type="CDD" id="cd00156">
    <property type="entry name" value="REC"/>
    <property type="match status" value="1"/>
</dbReference>
<reference evidence="10 11" key="1">
    <citation type="submission" date="2020-03" db="EMBL/GenBank/DDBJ databases">
        <title>Complete genome sequence of Monaibacterium sp. ALG8 with diverse plasmids.</title>
        <authorList>
            <person name="Sun C."/>
        </authorList>
    </citation>
    <scope>NUCLEOTIDE SEQUENCE [LARGE SCALE GENOMIC DNA]</scope>
    <source>
        <strain evidence="10 11">ALG8</strain>
    </source>
</reference>
<dbReference type="GO" id="GO:0009927">
    <property type="term" value="F:histidine phosphotransfer kinase activity"/>
    <property type="evidence" value="ECO:0007669"/>
    <property type="project" value="TreeGrafter"/>
</dbReference>
<proteinExistence type="predicted"/>
<dbReference type="Pfam" id="PF00512">
    <property type="entry name" value="HisKA"/>
    <property type="match status" value="1"/>
</dbReference>
<dbReference type="EC" id="2.7.13.3" evidence="2"/>
<dbReference type="AlphaFoldDB" id="A0A6G7VII3"/>
<dbReference type="InterPro" id="IPR036097">
    <property type="entry name" value="HisK_dim/P_sf"/>
</dbReference>
<evidence type="ECO:0000313" key="10">
    <source>
        <dbReference type="EMBL" id="QIK39686.1"/>
    </source>
</evidence>
<dbReference type="EMBL" id="CP049811">
    <property type="protein sequence ID" value="QIK39686.1"/>
    <property type="molecule type" value="Genomic_DNA"/>
</dbReference>
<dbReference type="PROSITE" id="PS50110">
    <property type="entry name" value="RESPONSE_REGULATORY"/>
    <property type="match status" value="1"/>
</dbReference>
<dbReference type="InterPro" id="IPR001789">
    <property type="entry name" value="Sig_transdc_resp-reg_receiver"/>
</dbReference>
<evidence type="ECO:0000256" key="4">
    <source>
        <dbReference type="ARBA" id="ARBA00022679"/>
    </source>
</evidence>
<dbReference type="KEGG" id="mon:G8E03_02235"/>
<evidence type="ECO:0000259" key="8">
    <source>
        <dbReference type="PROSITE" id="PS50109"/>
    </source>
</evidence>
<protein>
    <recommendedName>
        <fullName evidence="2">histidine kinase</fullName>
        <ecNumber evidence="2">2.7.13.3</ecNumber>
    </recommendedName>
</protein>
<keyword evidence="4" id="KW-0808">Transferase</keyword>
<dbReference type="InterPro" id="IPR035965">
    <property type="entry name" value="PAS-like_dom_sf"/>
</dbReference>
<dbReference type="CDD" id="cd00082">
    <property type="entry name" value="HisKA"/>
    <property type="match status" value="1"/>
</dbReference>
<gene>
    <name evidence="10" type="ORF">G8E03_02235</name>
</gene>
<dbReference type="Pfam" id="PF12860">
    <property type="entry name" value="PAS_7"/>
    <property type="match status" value="2"/>
</dbReference>
<dbReference type="SUPFAM" id="SSF55785">
    <property type="entry name" value="PYP-like sensor domain (PAS domain)"/>
    <property type="match status" value="1"/>
</dbReference>
<organism evidence="10 11">
    <name type="scientific">Pontivivens nitratireducens</name>
    <dbReference type="NCBI Taxonomy" id="2758038"/>
    <lineage>
        <taxon>Bacteria</taxon>
        <taxon>Pseudomonadati</taxon>
        <taxon>Pseudomonadota</taxon>
        <taxon>Alphaproteobacteria</taxon>
        <taxon>Rhodobacterales</taxon>
        <taxon>Paracoccaceae</taxon>
        <taxon>Pontivivens</taxon>
    </lineage>
</organism>
<feature type="coiled-coil region" evidence="7">
    <location>
        <begin position="7"/>
        <end position="93"/>
    </location>
</feature>
<dbReference type="PANTHER" id="PTHR43047">
    <property type="entry name" value="TWO-COMPONENT HISTIDINE PROTEIN KINASE"/>
    <property type="match status" value="1"/>
</dbReference>
<dbReference type="InterPro" id="IPR003594">
    <property type="entry name" value="HATPase_dom"/>
</dbReference>
<dbReference type="Gene3D" id="3.30.565.10">
    <property type="entry name" value="Histidine kinase-like ATPase, C-terminal domain"/>
    <property type="match status" value="1"/>
</dbReference>
<feature type="domain" description="Response regulatory" evidence="9">
    <location>
        <begin position="614"/>
        <end position="730"/>
    </location>
</feature>
<dbReference type="GO" id="GO:0005886">
    <property type="term" value="C:plasma membrane"/>
    <property type="evidence" value="ECO:0007669"/>
    <property type="project" value="TreeGrafter"/>
</dbReference>
<evidence type="ECO:0000256" key="5">
    <source>
        <dbReference type="ARBA" id="ARBA00022777"/>
    </source>
</evidence>
<dbReference type="SMART" id="SM00388">
    <property type="entry name" value="HisKA"/>
    <property type="match status" value="1"/>
</dbReference>
<evidence type="ECO:0000256" key="7">
    <source>
        <dbReference type="SAM" id="Coils"/>
    </source>
</evidence>
<dbReference type="InterPro" id="IPR005467">
    <property type="entry name" value="His_kinase_dom"/>
</dbReference>
<keyword evidence="7" id="KW-0175">Coiled coil</keyword>
<dbReference type="Gene3D" id="3.40.50.2300">
    <property type="match status" value="1"/>
</dbReference>
<feature type="domain" description="Histidine kinase" evidence="8">
    <location>
        <begin position="379"/>
        <end position="590"/>
    </location>
</feature>
<dbReference type="InterPro" id="IPR004358">
    <property type="entry name" value="Sig_transdc_His_kin-like_C"/>
</dbReference>
<dbReference type="Gene3D" id="3.30.450.20">
    <property type="entry name" value="PAS domain"/>
    <property type="match status" value="2"/>
</dbReference>
<dbReference type="Pfam" id="PF02518">
    <property type="entry name" value="HATPase_c"/>
    <property type="match status" value="1"/>
</dbReference>
<sequence>MSLINPNDSIERQNEKLLQIAQSLMRRVEQKNDQSGLAYQQFERAALLETQVRQRTRELEKTLDLLRETNARLEQANVETEQTRSNIAEAIETIDEGFALFDPNERLVHFNSRFCSDIGDVADQLKEGLLFSDYVTMISHSRFLAVPAGQTPEDWARMRLSHHSQDHVVFNVSLVWNRWLQISEHRTAHGGTVILQTDVTDMMLSEREERDKMLGQQTEILQATLDHLNQGVCIFNNQGQLVGWNKIMNRMLALPPERGVLGLPFSTLLLTLEKETVFHGGFSAEKLLRWTQRRAHRRPIAFEVTRGATRTLSIFAQEMPDRGFVISITDVSAERNATRALSQINETLEQGVIARTEELGEALADAVRANASKSRFVAAASHDLLQPLSAAKLFMSSLSDRLDEPDARLVLSKAENALLGMENIIGALLDISKLDAGEAAFDKSAVSLSPILALLRDELTPMAQDKGLHLTIIDSGLSILSDVGYLRRILQNLITNAIKYTQTGRIVVGVRRTGSTARIEVWDTGPGIAMEHRETIFQEFARLDQLNSSDGLGLGLAIVERAAKGLGHDLTLQSEVGKGSCFGLTVKIATGPHGNRLGLPKSSAKWGNAIEGMVVLLVENDLRLANAISLMIETHGAEVLLAHNATEAKNLLAEIQLVPDFMLLDYQLGPDASGIQLYRDLIDTYGRIPTAMISADRSEELHRACHTNKLQLLSKPIDKEKLLEFFTNALQGQNI</sequence>
<evidence type="ECO:0000256" key="6">
    <source>
        <dbReference type="PROSITE-ProRule" id="PRU00169"/>
    </source>
</evidence>
<dbReference type="SUPFAM" id="SSF55874">
    <property type="entry name" value="ATPase domain of HSP90 chaperone/DNA topoisomerase II/histidine kinase"/>
    <property type="match status" value="1"/>
</dbReference>
<dbReference type="CDD" id="cd00075">
    <property type="entry name" value="HATPase"/>
    <property type="match status" value="1"/>
</dbReference>